<dbReference type="GeneID" id="115748729"/>
<dbReference type="Proteomes" id="UP000827889">
    <property type="component" value="Chromosome 1"/>
</dbReference>
<keyword evidence="2" id="KW-0472">Membrane</keyword>
<feature type="region of interest" description="Disordered" evidence="1">
    <location>
        <begin position="1"/>
        <end position="76"/>
    </location>
</feature>
<evidence type="ECO:0000256" key="1">
    <source>
        <dbReference type="SAM" id="MobiDB-lite"/>
    </source>
</evidence>
<keyword evidence="2" id="KW-1133">Transmembrane helix</keyword>
<name>A0ABM3HP56_9MYRT</name>
<feature type="transmembrane region" description="Helical" evidence="2">
    <location>
        <begin position="107"/>
        <end position="125"/>
    </location>
</feature>
<dbReference type="InterPro" id="IPR005069">
    <property type="entry name" value="Nucl-diP-sugar_transferase"/>
</dbReference>
<gene>
    <name evidence="5" type="primary">LOC115748729</name>
</gene>
<proteinExistence type="predicted"/>
<feature type="domain" description="Nucleotide-diphospho-sugar transferase" evidence="3">
    <location>
        <begin position="199"/>
        <end position="397"/>
    </location>
</feature>
<reference evidence="4" key="1">
    <citation type="submission" date="2025-05" db="UniProtKB">
        <authorList>
            <consortium name="RefSeq"/>
        </authorList>
    </citation>
    <scope>NUCLEOTIDE SEQUENCE [LARGE SCALE GENOMIC DNA]</scope>
</reference>
<sequence length="442" mass="49420">MKKETEEAAEERLAVKAQGKKRDRQTDISSTRKGSTPSTMVEPSKSPSAASNSSDGSSLNSINGTNSHERSCNGGGKQALDGFVPPIWSSGSGGGGSFGFVSRNLRILLLFAGLGVSCLLLYGSANPFAVFSLPASSHPTGAGPKVNGSIDNLDRVLREASMEDKTVIITTLNDVWIEPGSIFDIFLESFKIGNGTRKLLDHLVIVALDHKAYVRCLKMHPHCYALVTQGTDFSGEAEFMSADYLQMMWRRIDFLRVVLEKGYSFIFTDTDIMWLRDPFPRFYADADFQIACDYFGGNPSDRNNAPNGGFTYVKSNNQTIKFYKFWYRSRKQYPGKHDQDVLNKIKMDPVIDAIGLRMKFLDTAYFGGFCQVSRDLNLVCTMHANCCVGLDNKIHDLAILLDDWRKYMKSLPNARNRFPSWSVPQDCRGSLKRPHQRHKQHS</sequence>
<evidence type="ECO:0000313" key="4">
    <source>
        <dbReference type="Proteomes" id="UP000827889"/>
    </source>
</evidence>
<protein>
    <submittedName>
        <fullName evidence="5">Uncharacterized protein At4g15970-like</fullName>
    </submittedName>
</protein>
<feature type="compositionally biased region" description="Polar residues" evidence="1">
    <location>
        <begin position="27"/>
        <end position="41"/>
    </location>
</feature>
<evidence type="ECO:0000259" key="3">
    <source>
        <dbReference type="Pfam" id="PF03407"/>
    </source>
</evidence>
<keyword evidence="4" id="KW-1185">Reference proteome</keyword>
<evidence type="ECO:0000256" key="2">
    <source>
        <dbReference type="SAM" id="Phobius"/>
    </source>
</evidence>
<feature type="compositionally biased region" description="Basic and acidic residues" evidence="1">
    <location>
        <begin position="1"/>
        <end position="14"/>
    </location>
</feature>
<feature type="compositionally biased region" description="Low complexity" evidence="1">
    <location>
        <begin position="43"/>
        <end position="61"/>
    </location>
</feature>
<keyword evidence="2" id="KW-0812">Transmembrane</keyword>
<evidence type="ECO:0000313" key="5">
    <source>
        <dbReference type="RefSeq" id="XP_048138386.1"/>
    </source>
</evidence>
<dbReference type="PANTHER" id="PTHR46038">
    <property type="entry name" value="EXPRESSED PROTEIN-RELATED"/>
    <property type="match status" value="1"/>
</dbReference>
<dbReference type="InterPro" id="IPR044821">
    <property type="entry name" value="At1g28695/At4g15970-like"/>
</dbReference>
<dbReference type="Pfam" id="PF03407">
    <property type="entry name" value="Nucleotid_trans"/>
    <property type="match status" value="1"/>
</dbReference>
<accession>A0ABM3HP56</accession>
<organism evidence="4 5">
    <name type="scientific">Rhodamnia argentea</name>
    <dbReference type="NCBI Taxonomy" id="178133"/>
    <lineage>
        <taxon>Eukaryota</taxon>
        <taxon>Viridiplantae</taxon>
        <taxon>Streptophyta</taxon>
        <taxon>Embryophyta</taxon>
        <taxon>Tracheophyta</taxon>
        <taxon>Spermatophyta</taxon>
        <taxon>Magnoliopsida</taxon>
        <taxon>eudicotyledons</taxon>
        <taxon>Gunneridae</taxon>
        <taxon>Pentapetalae</taxon>
        <taxon>rosids</taxon>
        <taxon>malvids</taxon>
        <taxon>Myrtales</taxon>
        <taxon>Myrtaceae</taxon>
        <taxon>Myrtoideae</taxon>
        <taxon>Myrteae</taxon>
        <taxon>Australasian group</taxon>
        <taxon>Rhodamnia</taxon>
    </lineage>
</organism>
<reference evidence="5" key="2">
    <citation type="submission" date="2025-08" db="UniProtKB">
        <authorList>
            <consortium name="RefSeq"/>
        </authorList>
    </citation>
    <scope>IDENTIFICATION</scope>
    <source>
        <tissue evidence="5">Leaf</tissue>
    </source>
</reference>
<dbReference type="PANTHER" id="PTHR46038:SF13">
    <property type="entry name" value="GLYCOSYLTRANSFERASE"/>
    <property type="match status" value="1"/>
</dbReference>
<dbReference type="RefSeq" id="XP_048138386.1">
    <property type="nucleotide sequence ID" value="XM_048282429.1"/>
</dbReference>